<feature type="region of interest" description="Disordered" evidence="1">
    <location>
        <begin position="20"/>
        <end position="59"/>
    </location>
</feature>
<sequence length="378" mass="39821">MQDLSTLTLLALTLLTTPITAARPPYPDTNPYYHTGPPNSPNQPPDTSHHPPSPNSPLSYPQACTVYSHDYAPPGPYFLPSTSTLNFTTLTSFTHCTNDTAILYLVNTDTGARYPCSAVPTAPDNAVVQSTCAVKENALKTGNYSIVTLGENGGKGFAVQRDFGLVVGEQVTVTETKGVPGTVVTVLPAPNPILTQTEHLTQTFTRWEESAITSTKLIQRANCFVVAPPVQNQPCTTLPAGVKAPAGLLLQGPGAGLPSDGHGGDALKALERRGAVDRTTTVTTTVPNGETVTLQGLPRTKMELAWTTKEVLMTAGAGVVMAPTPQPRPQTTKHVTSYAVAYVTETMTVTWRAESTVMATGAPTACVPAARDPGGRSE</sequence>
<feature type="chain" id="PRO_5020788520" evidence="2">
    <location>
        <begin position="22"/>
        <end position="378"/>
    </location>
</feature>
<keyword evidence="2" id="KW-0732">Signal</keyword>
<accession>A0A4U0UFJ2</accession>
<protein>
    <submittedName>
        <fullName evidence="3">Uncharacterized protein</fullName>
    </submittedName>
</protein>
<evidence type="ECO:0000313" key="4">
    <source>
        <dbReference type="Proteomes" id="UP000308549"/>
    </source>
</evidence>
<feature type="signal peptide" evidence="2">
    <location>
        <begin position="1"/>
        <end position="21"/>
    </location>
</feature>
<keyword evidence="4" id="KW-1185">Reference proteome</keyword>
<organism evidence="3 4">
    <name type="scientific">Salinomyces thailandicus</name>
    <dbReference type="NCBI Taxonomy" id="706561"/>
    <lineage>
        <taxon>Eukaryota</taxon>
        <taxon>Fungi</taxon>
        <taxon>Dikarya</taxon>
        <taxon>Ascomycota</taxon>
        <taxon>Pezizomycotina</taxon>
        <taxon>Dothideomycetes</taxon>
        <taxon>Dothideomycetidae</taxon>
        <taxon>Mycosphaerellales</taxon>
        <taxon>Teratosphaeriaceae</taxon>
        <taxon>Salinomyces</taxon>
    </lineage>
</organism>
<dbReference type="AlphaFoldDB" id="A0A4U0UFJ2"/>
<name>A0A4U0UFJ2_9PEZI</name>
<evidence type="ECO:0000313" key="3">
    <source>
        <dbReference type="EMBL" id="TKA33672.1"/>
    </source>
</evidence>
<comment type="caution">
    <text evidence="3">The sequence shown here is derived from an EMBL/GenBank/DDBJ whole genome shotgun (WGS) entry which is preliminary data.</text>
</comment>
<proteinExistence type="predicted"/>
<dbReference type="EMBL" id="NAJL01000002">
    <property type="protein sequence ID" value="TKA33672.1"/>
    <property type="molecule type" value="Genomic_DNA"/>
</dbReference>
<dbReference type="Proteomes" id="UP000308549">
    <property type="component" value="Unassembled WGS sequence"/>
</dbReference>
<gene>
    <name evidence="3" type="ORF">B0A50_00508</name>
</gene>
<dbReference type="OrthoDB" id="3937708at2759"/>
<reference evidence="3 4" key="1">
    <citation type="submission" date="2017-03" db="EMBL/GenBank/DDBJ databases">
        <title>Genomes of endolithic fungi from Antarctica.</title>
        <authorList>
            <person name="Coleine C."/>
            <person name="Masonjones S."/>
            <person name="Stajich J.E."/>
        </authorList>
    </citation>
    <scope>NUCLEOTIDE SEQUENCE [LARGE SCALE GENOMIC DNA]</scope>
    <source>
        <strain evidence="3 4">CCFEE 6315</strain>
    </source>
</reference>
<evidence type="ECO:0000256" key="1">
    <source>
        <dbReference type="SAM" id="MobiDB-lite"/>
    </source>
</evidence>
<evidence type="ECO:0000256" key="2">
    <source>
        <dbReference type="SAM" id="SignalP"/>
    </source>
</evidence>